<evidence type="ECO:0000256" key="1">
    <source>
        <dbReference type="SAM" id="Phobius"/>
    </source>
</evidence>
<keyword evidence="1" id="KW-0812">Transmembrane</keyword>
<organism evidence="2 3">
    <name type="scientific">Microcystis aeruginosa Ma_QC_C_20070703_M131</name>
    <dbReference type="NCBI Taxonomy" id="2486263"/>
    <lineage>
        <taxon>Bacteria</taxon>
        <taxon>Bacillati</taxon>
        <taxon>Cyanobacteriota</taxon>
        <taxon>Cyanophyceae</taxon>
        <taxon>Oscillatoriophycideae</taxon>
        <taxon>Chroococcales</taxon>
        <taxon>Microcystaceae</taxon>
        <taxon>Microcystis</taxon>
    </lineage>
</organism>
<sequence>MVYLQILCNLILIFAVFEPSKINCALIYNKSDTPIKGLRDLIQPEMMIIAVILMVSYGVLVLGRLRDDALSGYTSSL</sequence>
<evidence type="ECO:0000313" key="3">
    <source>
        <dbReference type="Proteomes" id="UP000316443"/>
    </source>
</evidence>
<reference evidence="2 3" key="1">
    <citation type="submission" date="2019-01" db="EMBL/GenBank/DDBJ databases">
        <title>Coherence of Microcystis species and biogeography revealed through population genomics.</title>
        <authorList>
            <person name="Perez-Carrascal O.M."/>
            <person name="Terrat Y."/>
            <person name="Giani A."/>
            <person name="Fortin N."/>
            <person name="Tromas N."/>
            <person name="Shapiro B.J."/>
        </authorList>
    </citation>
    <scope>NUCLEOTIDE SEQUENCE [LARGE SCALE GENOMIC DNA]</scope>
    <source>
        <strain evidence="2">Ma_QC_C_20070703_M131</strain>
    </source>
</reference>
<keyword evidence="1" id="KW-1133">Transmembrane helix</keyword>
<dbReference type="Proteomes" id="UP000316443">
    <property type="component" value="Unassembled WGS sequence"/>
</dbReference>
<accession>A0A551X3A4</accession>
<protein>
    <submittedName>
        <fullName evidence="2">Uncharacterized protein</fullName>
    </submittedName>
</protein>
<evidence type="ECO:0000313" key="2">
    <source>
        <dbReference type="EMBL" id="TRT43241.1"/>
    </source>
</evidence>
<proteinExistence type="predicted"/>
<feature type="transmembrane region" description="Helical" evidence="1">
    <location>
        <begin position="48"/>
        <end position="65"/>
    </location>
</feature>
<dbReference type="EMBL" id="SFCA01000247">
    <property type="protein sequence ID" value="TRT43241.1"/>
    <property type="molecule type" value="Genomic_DNA"/>
</dbReference>
<keyword evidence="1" id="KW-0472">Membrane</keyword>
<gene>
    <name evidence="2" type="ORF">EWV85_22605</name>
</gene>
<dbReference type="AlphaFoldDB" id="A0A551X3A4"/>
<name>A0A551X3A4_MICAE</name>
<comment type="caution">
    <text evidence="2">The sequence shown here is derived from an EMBL/GenBank/DDBJ whole genome shotgun (WGS) entry which is preliminary data.</text>
</comment>